<dbReference type="AlphaFoldDB" id="A0A1F5S8M1"/>
<evidence type="ECO:0000313" key="8">
    <source>
        <dbReference type="Proteomes" id="UP000176877"/>
    </source>
</evidence>
<keyword evidence="2" id="KW-0863">Zinc-finger</keyword>
<keyword evidence="3" id="KW-0862">Zinc</keyword>
<organism evidence="7 8">
    <name type="scientific">Candidatus Falkowbacteria bacterium RIFCSPHIGHO2_02_FULL_42_9</name>
    <dbReference type="NCBI Taxonomy" id="1797986"/>
    <lineage>
        <taxon>Bacteria</taxon>
        <taxon>Candidatus Falkowiibacteriota</taxon>
    </lineage>
</organism>
<evidence type="ECO:0000256" key="5">
    <source>
        <dbReference type="SAM" id="MobiDB-lite"/>
    </source>
</evidence>
<keyword evidence="1" id="KW-0479">Metal-binding</keyword>
<evidence type="ECO:0000256" key="2">
    <source>
        <dbReference type="ARBA" id="ARBA00022771"/>
    </source>
</evidence>
<dbReference type="GO" id="GO:0008270">
    <property type="term" value="F:zinc ion binding"/>
    <property type="evidence" value="ECO:0007669"/>
    <property type="project" value="UniProtKB-KW"/>
</dbReference>
<dbReference type="EMBL" id="MFFT01000029">
    <property type="protein sequence ID" value="OGF23055.1"/>
    <property type="molecule type" value="Genomic_DNA"/>
</dbReference>
<name>A0A1F5S8M1_9BACT</name>
<feature type="domain" description="Zinc finger DksA/TraR C4-type" evidence="6">
    <location>
        <begin position="124"/>
        <end position="158"/>
    </location>
</feature>
<evidence type="ECO:0000259" key="6">
    <source>
        <dbReference type="Pfam" id="PF01258"/>
    </source>
</evidence>
<proteinExistence type="predicted"/>
<evidence type="ECO:0000256" key="1">
    <source>
        <dbReference type="ARBA" id="ARBA00022723"/>
    </source>
</evidence>
<dbReference type="PANTHER" id="PTHR33823:SF4">
    <property type="entry name" value="GENERAL STRESS PROTEIN 16O"/>
    <property type="match status" value="1"/>
</dbReference>
<sequence length="161" mass="18408">MALIAVYYRCKGLSPNTAFGDSPSYFCYSGIYFNLKNYMDKKVIAKIKKGLLARKRQIEEDLKSFTKSDAHEKDEHHAKFPNYGDKSDENVQEIDEYTTNLATEKILESTLRDIDNTLGRISKGTYGICKYCKKEIGEKRLLARPVANTCVDCKIKLQKMA</sequence>
<dbReference type="Gene3D" id="1.20.120.910">
    <property type="entry name" value="DksA, coiled-coil domain"/>
    <property type="match status" value="1"/>
</dbReference>
<evidence type="ECO:0000313" key="7">
    <source>
        <dbReference type="EMBL" id="OGF23055.1"/>
    </source>
</evidence>
<accession>A0A1F5S8M1</accession>
<evidence type="ECO:0000256" key="4">
    <source>
        <dbReference type="PROSITE-ProRule" id="PRU00510"/>
    </source>
</evidence>
<dbReference type="SUPFAM" id="SSF57716">
    <property type="entry name" value="Glucocorticoid receptor-like (DNA-binding domain)"/>
    <property type="match status" value="1"/>
</dbReference>
<dbReference type="PANTHER" id="PTHR33823">
    <property type="entry name" value="RNA POLYMERASE-BINDING TRANSCRIPTION FACTOR DKSA-RELATED"/>
    <property type="match status" value="1"/>
</dbReference>
<feature type="zinc finger region" description="dksA C4-type" evidence="4">
    <location>
        <begin position="129"/>
        <end position="153"/>
    </location>
</feature>
<reference evidence="7 8" key="1">
    <citation type="journal article" date="2016" name="Nat. Commun.">
        <title>Thousands of microbial genomes shed light on interconnected biogeochemical processes in an aquifer system.</title>
        <authorList>
            <person name="Anantharaman K."/>
            <person name="Brown C.T."/>
            <person name="Hug L.A."/>
            <person name="Sharon I."/>
            <person name="Castelle C.J."/>
            <person name="Probst A.J."/>
            <person name="Thomas B.C."/>
            <person name="Singh A."/>
            <person name="Wilkins M.J."/>
            <person name="Karaoz U."/>
            <person name="Brodie E.L."/>
            <person name="Williams K.H."/>
            <person name="Hubbard S.S."/>
            <person name="Banfield J.F."/>
        </authorList>
    </citation>
    <scope>NUCLEOTIDE SEQUENCE [LARGE SCALE GENOMIC DNA]</scope>
</reference>
<evidence type="ECO:0000256" key="3">
    <source>
        <dbReference type="ARBA" id="ARBA00022833"/>
    </source>
</evidence>
<protein>
    <recommendedName>
        <fullName evidence="6">Zinc finger DksA/TraR C4-type domain-containing protein</fullName>
    </recommendedName>
</protein>
<gene>
    <name evidence="7" type="ORF">A3D45_00145</name>
</gene>
<dbReference type="Proteomes" id="UP000176877">
    <property type="component" value="Unassembled WGS sequence"/>
</dbReference>
<feature type="region of interest" description="Disordered" evidence="5">
    <location>
        <begin position="66"/>
        <end position="87"/>
    </location>
</feature>
<dbReference type="InterPro" id="IPR000962">
    <property type="entry name" value="Znf_DskA_TraR"/>
</dbReference>
<feature type="compositionally biased region" description="Basic and acidic residues" evidence="5">
    <location>
        <begin position="66"/>
        <end position="78"/>
    </location>
</feature>
<dbReference type="SUPFAM" id="SSF109635">
    <property type="entry name" value="DnaK suppressor protein DksA, alpha-hairpin domain"/>
    <property type="match status" value="1"/>
</dbReference>
<comment type="caution">
    <text evidence="7">The sequence shown here is derived from an EMBL/GenBank/DDBJ whole genome shotgun (WGS) entry which is preliminary data.</text>
</comment>
<dbReference type="Pfam" id="PF01258">
    <property type="entry name" value="zf-dskA_traR"/>
    <property type="match status" value="1"/>
</dbReference>
<dbReference type="PROSITE" id="PS51128">
    <property type="entry name" value="ZF_DKSA_2"/>
    <property type="match status" value="1"/>
</dbReference>
<dbReference type="InterPro" id="IPR037187">
    <property type="entry name" value="DnaK_N"/>
</dbReference>